<dbReference type="AlphaFoldDB" id="A0A2S4PJB0"/>
<evidence type="ECO:0000256" key="2">
    <source>
        <dbReference type="SAM" id="MobiDB-lite"/>
    </source>
</evidence>
<dbReference type="Gene3D" id="4.10.60.10">
    <property type="entry name" value="Zinc finger, CCHC-type"/>
    <property type="match status" value="1"/>
</dbReference>
<feature type="region of interest" description="Disordered" evidence="2">
    <location>
        <begin position="106"/>
        <end position="169"/>
    </location>
</feature>
<protein>
    <recommendedName>
        <fullName evidence="3">CCHC-type domain-containing protein</fullName>
    </recommendedName>
</protein>
<keyword evidence="5" id="KW-1185">Reference proteome</keyword>
<dbReference type="Pfam" id="PF00098">
    <property type="entry name" value="zf-CCHC"/>
    <property type="match status" value="1"/>
</dbReference>
<dbReference type="InterPro" id="IPR001878">
    <property type="entry name" value="Znf_CCHC"/>
</dbReference>
<accession>A0A2S4PJB0</accession>
<dbReference type="PROSITE" id="PS50158">
    <property type="entry name" value="ZF_CCHC"/>
    <property type="match status" value="1"/>
</dbReference>
<dbReference type="GO" id="GO:0008270">
    <property type="term" value="F:zinc ion binding"/>
    <property type="evidence" value="ECO:0007669"/>
    <property type="project" value="UniProtKB-KW"/>
</dbReference>
<evidence type="ECO:0000313" key="5">
    <source>
        <dbReference type="Proteomes" id="UP000237438"/>
    </source>
</evidence>
<sequence length="574" mass="65370">MVGKTNLELESALNKAITKQEKFQADMIADQKQTKEEFMKITNRLEERFESQRENSDKMTSEILSQLKNLSTTLTTLSAKVDAPKNLFSTQDARIFSGKPNPLLLTAGSSNSGKAARSEPALKSVKFEPPKVEQLPSSSQAASISSLTSPNSFQSFRPKNKTPPTIYSSQESAAKISNLNLQEDNYGDFNQYRAQKKPRTHVTDQEKKIRCYFPDFFSRHEAENPDGPLREATRRNRVVFPPDLKLRYADSTIIEKLYSMQVAMIQSMLPYVAWPVRVSLEMDEDFTSARRNIKQNSLDWAGTVDVILTILLKHNALGSPLSNLARLAVTPGETSLQFSRKLRKLIFALPSDVLLGEQAREVIQQHLRQFLPRTWTYIQQHASSLPNDELADKIVQLTEQTSRWSLEDKLYQPVTLSHFPHQTISSIDSPSTSHHDPLQNEIFTTHQNDTNSQNEQAFISKSVTCYKCGKQGHYANNCKLHDSNSSKPPHNSYPKKKRFSNKIRERYVALKNRGFGKNQNYKPNHQTRKDVSFVSAQYNDDVNSKSAVDQLDDDEIDDEIENFLEECLIDDNDE</sequence>
<dbReference type="GO" id="GO:0003676">
    <property type="term" value="F:nucleic acid binding"/>
    <property type="evidence" value="ECO:0007669"/>
    <property type="project" value="InterPro"/>
</dbReference>
<dbReference type="InterPro" id="IPR036875">
    <property type="entry name" value="Znf_CCHC_sf"/>
</dbReference>
<keyword evidence="1" id="KW-0863">Zinc-finger</keyword>
<feature type="compositionally biased region" description="Polar residues" evidence="2">
    <location>
        <begin position="151"/>
        <end position="169"/>
    </location>
</feature>
<feature type="compositionally biased region" description="Low complexity" evidence="2">
    <location>
        <begin position="134"/>
        <end position="150"/>
    </location>
</feature>
<proteinExistence type="predicted"/>
<name>A0A2S4PJB0_9PEZI</name>
<evidence type="ECO:0000256" key="1">
    <source>
        <dbReference type="PROSITE-ProRule" id="PRU00047"/>
    </source>
</evidence>
<dbReference type="EMBL" id="PEDP01004107">
    <property type="protein sequence ID" value="POS82130.1"/>
    <property type="molecule type" value="Genomic_DNA"/>
</dbReference>
<keyword evidence="1" id="KW-0862">Zinc</keyword>
<organism evidence="4 5">
    <name type="scientific">Erysiphe pulchra</name>
    <dbReference type="NCBI Taxonomy" id="225359"/>
    <lineage>
        <taxon>Eukaryota</taxon>
        <taxon>Fungi</taxon>
        <taxon>Dikarya</taxon>
        <taxon>Ascomycota</taxon>
        <taxon>Pezizomycotina</taxon>
        <taxon>Leotiomycetes</taxon>
        <taxon>Erysiphales</taxon>
        <taxon>Erysiphaceae</taxon>
        <taxon>Erysiphe</taxon>
    </lineage>
</organism>
<evidence type="ECO:0000313" key="4">
    <source>
        <dbReference type="EMBL" id="POS82130.1"/>
    </source>
</evidence>
<dbReference type="OrthoDB" id="4771581at2759"/>
<evidence type="ECO:0000259" key="3">
    <source>
        <dbReference type="PROSITE" id="PS50158"/>
    </source>
</evidence>
<keyword evidence="1" id="KW-0479">Metal-binding</keyword>
<dbReference type="Proteomes" id="UP000237438">
    <property type="component" value="Unassembled WGS sequence"/>
</dbReference>
<dbReference type="SMART" id="SM00343">
    <property type="entry name" value="ZnF_C2HC"/>
    <property type="match status" value="1"/>
</dbReference>
<comment type="caution">
    <text evidence="4">The sequence shown here is derived from an EMBL/GenBank/DDBJ whole genome shotgun (WGS) entry which is preliminary data.</text>
</comment>
<feature type="domain" description="CCHC-type" evidence="3">
    <location>
        <begin position="465"/>
        <end position="479"/>
    </location>
</feature>
<gene>
    <name evidence="4" type="ORF">EPUL_006700</name>
</gene>
<dbReference type="SUPFAM" id="SSF57756">
    <property type="entry name" value="Retrovirus zinc finger-like domains"/>
    <property type="match status" value="1"/>
</dbReference>
<reference evidence="4 5" key="1">
    <citation type="submission" date="2017-10" db="EMBL/GenBank/DDBJ databases">
        <title>Development of genomic resources for the powdery mildew, Erysiphe pulchra.</title>
        <authorList>
            <person name="Wadl P.A."/>
            <person name="Mack B.M."/>
            <person name="Moore G."/>
            <person name="Beltz S.B."/>
        </authorList>
    </citation>
    <scope>NUCLEOTIDE SEQUENCE [LARGE SCALE GENOMIC DNA]</scope>
    <source>
        <strain evidence="4">Cflorida</strain>
    </source>
</reference>